<reference evidence="1 2" key="1">
    <citation type="submission" date="2008-04" db="EMBL/GenBank/DDBJ databases">
        <title>Genome diversity and DNA divergence of Rhizobium etli.</title>
        <authorList>
            <person name="Gonzalez V."/>
            <person name="Acosta J.L."/>
            <person name="Santamaria R.I."/>
            <person name="Bustos P."/>
            <person name="Hernandez-Gonzalez I.L."/>
            <person name="Fernandez J.L."/>
            <person name="Diaz R."/>
            <person name="Flores M."/>
            <person name="Mora J."/>
            <person name="Palacios R."/>
            <person name="Davila G."/>
        </authorList>
    </citation>
    <scope>NUCLEOTIDE SEQUENCE [LARGE SCALE GENOMIC DNA]</scope>
    <source>
        <strain evidence="1 2">CIAT 652</strain>
    </source>
</reference>
<dbReference type="HOGENOM" id="CLU_2651921_0_0_5"/>
<proteinExistence type="predicted"/>
<gene>
    <name evidence="1" type="ordered locus">RHECIAT_CH0001672</name>
</gene>
<organism evidence="1 2">
    <name type="scientific">Rhizobium etli (strain CIAT 652)</name>
    <dbReference type="NCBI Taxonomy" id="491916"/>
    <lineage>
        <taxon>Bacteria</taxon>
        <taxon>Pseudomonadati</taxon>
        <taxon>Pseudomonadota</taxon>
        <taxon>Alphaproteobacteria</taxon>
        <taxon>Hyphomicrobiales</taxon>
        <taxon>Rhizobiaceae</taxon>
        <taxon>Rhizobium/Agrobacterium group</taxon>
        <taxon>Rhizobium</taxon>
    </lineage>
</organism>
<accession>B3PVZ6</accession>
<dbReference type="KEGG" id="rec:RHECIAT_CH0001672"/>
<sequence>MIFLAAVPLFAAPVGSGGAVDKGEGKAAGMSASIVLSASIGRRCRSGKRNCRLFILSAWSLPKQFNDCHGFVSKPA</sequence>
<dbReference type="Proteomes" id="UP000008817">
    <property type="component" value="Chromosome"/>
</dbReference>
<evidence type="ECO:0000313" key="2">
    <source>
        <dbReference type="Proteomes" id="UP000008817"/>
    </source>
</evidence>
<protein>
    <submittedName>
        <fullName evidence="1">Uncharacterized protein</fullName>
    </submittedName>
</protein>
<dbReference type="EMBL" id="CP001074">
    <property type="protein sequence ID" value="ACE90648.1"/>
    <property type="molecule type" value="Genomic_DNA"/>
</dbReference>
<dbReference type="AlphaFoldDB" id="B3PVZ6"/>
<evidence type="ECO:0000313" key="1">
    <source>
        <dbReference type="EMBL" id="ACE90648.1"/>
    </source>
</evidence>
<name>B3PVZ6_RHIE6</name>